<keyword evidence="2" id="KW-1185">Reference proteome</keyword>
<comment type="caution">
    <text evidence="1">The sequence shown here is derived from an EMBL/GenBank/DDBJ whole genome shotgun (WGS) entry which is preliminary data.</text>
</comment>
<dbReference type="Proteomes" id="UP000828390">
    <property type="component" value="Unassembled WGS sequence"/>
</dbReference>
<evidence type="ECO:0000313" key="1">
    <source>
        <dbReference type="EMBL" id="KAH3869971.1"/>
    </source>
</evidence>
<name>A0A9D4RIM0_DREPO</name>
<proteinExistence type="predicted"/>
<dbReference type="AlphaFoldDB" id="A0A9D4RIM0"/>
<organism evidence="1 2">
    <name type="scientific">Dreissena polymorpha</name>
    <name type="common">Zebra mussel</name>
    <name type="synonym">Mytilus polymorpha</name>
    <dbReference type="NCBI Taxonomy" id="45954"/>
    <lineage>
        <taxon>Eukaryota</taxon>
        <taxon>Metazoa</taxon>
        <taxon>Spiralia</taxon>
        <taxon>Lophotrochozoa</taxon>
        <taxon>Mollusca</taxon>
        <taxon>Bivalvia</taxon>
        <taxon>Autobranchia</taxon>
        <taxon>Heteroconchia</taxon>
        <taxon>Euheterodonta</taxon>
        <taxon>Imparidentia</taxon>
        <taxon>Neoheterodontei</taxon>
        <taxon>Myida</taxon>
        <taxon>Dreissenoidea</taxon>
        <taxon>Dreissenidae</taxon>
        <taxon>Dreissena</taxon>
    </lineage>
</organism>
<protein>
    <submittedName>
        <fullName evidence="1">Uncharacterized protein</fullName>
    </submittedName>
</protein>
<reference evidence="1" key="1">
    <citation type="journal article" date="2019" name="bioRxiv">
        <title>The Genome of the Zebra Mussel, Dreissena polymorpha: A Resource for Invasive Species Research.</title>
        <authorList>
            <person name="McCartney M.A."/>
            <person name="Auch B."/>
            <person name="Kono T."/>
            <person name="Mallez S."/>
            <person name="Zhang Y."/>
            <person name="Obille A."/>
            <person name="Becker A."/>
            <person name="Abrahante J.E."/>
            <person name="Garbe J."/>
            <person name="Badalamenti J.P."/>
            <person name="Herman A."/>
            <person name="Mangelson H."/>
            <person name="Liachko I."/>
            <person name="Sullivan S."/>
            <person name="Sone E.D."/>
            <person name="Koren S."/>
            <person name="Silverstein K.A.T."/>
            <person name="Beckman K.B."/>
            <person name="Gohl D.M."/>
        </authorList>
    </citation>
    <scope>NUCLEOTIDE SEQUENCE</scope>
    <source>
        <strain evidence="1">Duluth1</strain>
        <tissue evidence="1">Whole animal</tissue>
    </source>
</reference>
<accession>A0A9D4RIM0</accession>
<gene>
    <name evidence="1" type="ORF">DPMN_033149</name>
</gene>
<dbReference type="EMBL" id="JAIWYP010000002">
    <property type="protein sequence ID" value="KAH3869971.1"/>
    <property type="molecule type" value="Genomic_DNA"/>
</dbReference>
<evidence type="ECO:0000313" key="2">
    <source>
        <dbReference type="Proteomes" id="UP000828390"/>
    </source>
</evidence>
<reference evidence="1" key="2">
    <citation type="submission" date="2020-11" db="EMBL/GenBank/DDBJ databases">
        <authorList>
            <person name="McCartney M.A."/>
            <person name="Auch B."/>
            <person name="Kono T."/>
            <person name="Mallez S."/>
            <person name="Becker A."/>
            <person name="Gohl D.M."/>
            <person name="Silverstein K.A.T."/>
            <person name="Koren S."/>
            <person name="Bechman K.B."/>
            <person name="Herman A."/>
            <person name="Abrahante J.E."/>
            <person name="Garbe J."/>
        </authorList>
    </citation>
    <scope>NUCLEOTIDE SEQUENCE</scope>
    <source>
        <strain evidence="1">Duluth1</strain>
        <tissue evidence="1">Whole animal</tissue>
    </source>
</reference>
<sequence>MMDTTGSHLTLYFWFWNLEPTTPWLVTASSGGQNEVRGLARFERLTSCSWRGDGRRQKLLKSTDRK</sequence>